<proteinExistence type="predicted"/>
<feature type="transmembrane region" description="Helical" evidence="1">
    <location>
        <begin position="18"/>
        <end position="35"/>
    </location>
</feature>
<feature type="transmembrane region" description="Helical" evidence="1">
    <location>
        <begin position="193"/>
        <end position="210"/>
    </location>
</feature>
<dbReference type="RefSeq" id="WP_341266757.1">
    <property type="nucleotide sequence ID" value="NZ_CP146843.1"/>
</dbReference>
<keyword evidence="3" id="KW-1185">Reference proteome</keyword>
<name>A0ABZ2U9C5_ASHYP</name>
<accession>A0ABZ2U9C5</accession>
<evidence type="ECO:0000313" key="3">
    <source>
        <dbReference type="Proteomes" id="UP001484199"/>
    </source>
</evidence>
<feature type="transmembrane region" description="Helical" evidence="1">
    <location>
        <begin position="168"/>
        <end position="187"/>
    </location>
</feature>
<sequence>MLKEFNLEFFKYIFEEKIYLNVVNLIYIIFKNLFFTKSSFLFGSNVGWNKNFFHIYDFTKTIVIFIWEMLTWFIYPLKLFSNLFSFLVEILTMFNQEGKKFIGYIERFLIYAVDLKIEYDDGFWEYLKSAVTCIFKLTVGGLVIYFFKDVQSFLLESFNKIGFLLFNIVLKILNIFIILLKILLVWMKVVIKVVEFILFIFFSFISEWSIEETKNNALVRINDN</sequence>
<feature type="transmembrane region" description="Helical" evidence="1">
    <location>
        <begin position="55"/>
        <end position="75"/>
    </location>
</feature>
<protein>
    <submittedName>
        <fullName evidence="2">Uncharacterized protein</fullName>
    </submittedName>
</protein>
<reference evidence="2" key="1">
    <citation type="submission" date="2024-03" db="EMBL/GenBank/DDBJ databases">
        <title>The Complete Genome of 'Candidatus Phytoplasma fraxini' AshY1 from the Ash Yellows Group.</title>
        <authorList>
            <person name="Boehm J.W."/>
            <person name="Huettel B."/>
            <person name="Schneider B."/>
            <person name="Kube M."/>
        </authorList>
    </citation>
    <scope>NUCLEOTIDE SEQUENCE [LARGE SCALE GENOMIC DNA]</scope>
    <source>
        <strain evidence="2">AshY1</strain>
    </source>
</reference>
<dbReference type="Proteomes" id="UP001484199">
    <property type="component" value="Chromosome"/>
</dbReference>
<gene>
    <name evidence="2" type="ORF">AshY1_02120</name>
</gene>
<organism evidence="2 3">
    <name type="scientific">Ash yellows phytoplasma</name>
    <dbReference type="NCBI Taxonomy" id="35780"/>
    <lineage>
        <taxon>Bacteria</taxon>
        <taxon>Bacillati</taxon>
        <taxon>Mycoplasmatota</taxon>
        <taxon>Mollicutes</taxon>
        <taxon>Acholeplasmatales</taxon>
        <taxon>Acholeplasmataceae</taxon>
        <taxon>Candidatus Phytoplasma</taxon>
        <taxon>16SrVII (Ash yellows group)</taxon>
    </lineage>
</organism>
<keyword evidence="1" id="KW-0812">Transmembrane</keyword>
<keyword evidence="1" id="KW-1133">Transmembrane helix</keyword>
<feature type="transmembrane region" description="Helical" evidence="1">
    <location>
        <begin position="126"/>
        <end position="147"/>
    </location>
</feature>
<evidence type="ECO:0000313" key="2">
    <source>
        <dbReference type="EMBL" id="WYY26347.1"/>
    </source>
</evidence>
<dbReference type="EMBL" id="CP146843">
    <property type="protein sequence ID" value="WYY26347.1"/>
    <property type="molecule type" value="Genomic_DNA"/>
</dbReference>
<keyword evidence="1" id="KW-0472">Membrane</keyword>
<evidence type="ECO:0000256" key="1">
    <source>
        <dbReference type="SAM" id="Phobius"/>
    </source>
</evidence>